<comment type="caution">
    <text evidence="1">The sequence shown here is derived from an EMBL/GenBank/DDBJ whole genome shotgun (WGS) entry which is preliminary data.</text>
</comment>
<gene>
    <name evidence="1" type="ORF">L9F63_007874</name>
</gene>
<organism evidence="1 2">
    <name type="scientific">Diploptera punctata</name>
    <name type="common">Pacific beetle cockroach</name>
    <dbReference type="NCBI Taxonomy" id="6984"/>
    <lineage>
        <taxon>Eukaryota</taxon>
        <taxon>Metazoa</taxon>
        <taxon>Ecdysozoa</taxon>
        <taxon>Arthropoda</taxon>
        <taxon>Hexapoda</taxon>
        <taxon>Insecta</taxon>
        <taxon>Pterygota</taxon>
        <taxon>Neoptera</taxon>
        <taxon>Polyneoptera</taxon>
        <taxon>Dictyoptera</taxon>
        <taxon>Blattodea</taxon>
        <taxon>Blaberoidea</taxon>
        <taxon>Blaberidae</taxon>
        <taxon>Diplopterinae</taxon>
        <taxon>Diploptera</taxon>
    </lineage>
</organism>
<dbReference type="AlphaFoldDB" id="A0AAD7Z6V7"/>
<feature type="non-terminal residue" evidence="1">
    <location>
        <position position="54"/>
    </location>
</feature>
<evidence type="ECO:0000313" key="2">
    <source>
        <dbReference type="Proteomes" id="UP001233999"/>
    </source>
</evidence>
<feature type="non-terminal residue" evidence="1">
    <location>
        <position position="1"/>
    </location>
</feature>
<keyword evidence="2" id="KW-1185">Reference proteome</keyword>
<protein>
    <submittedName>
        <fullName evidence="1">Uncharacterized protein</fullName>
    </submittedName>
</protein>
<sequence>VILREGKCSNTGAYLENTLRRKPILKQLETILRSNTILDNPHTKSFNVMVKIKW</sequence>
<evidence type="ECO:0000313" key="1">
    <source>
        <dbReference type="EMBL" id="KAJ9574956.1"/>
    </source>
</evidence>
<reference evidence="1" key="2">
    <citation type="submission" date="2023-05" db="EMBL/GenBank/DDBJ databases">
        <authorList>
            <person name="Fouks B."/>
        </authorList>
    </citation>
    <scope>NUCLEOTIDE SEQUENCE</scope>
    <source>
        <strain evidence="1">Stay&amp;Tobe</strain>
        <tissue evidence="1">Testes</tissue>
    </source>
</reference>
<name>A0AAD7Z6V7_DIPPU</name>
<accession>A0AAD7Z6V7</accession>
<reference evidence="1" key="1">
    <citation type="journal article" date="2023" name="IScience">
        <title>Live-bearing cockroach genome reveals convergent evolutionary mechanisms linked to viviparity in insects and beyond.</title>
        <authorList>
            <person name="Fouks B."/>
            <person name="Harrison M.C."/>
            <person name="Mikhailova A.A."/>
            <person name="Marchal E."/>
            <person name="English S."/>
            <person name="Carruthers M."/>
            <person name="Jennings E.C."/>
            <person name="Chiamaka E.L."/>
            <person name="Frigard R.A."/>
            <person name="Pippel M."/>
            <person name="Attardo G.M."/>
            <person name="Benoit J.B."/>
            <person name="Bornberg-Bauer E."/>
            <person name="Tobe S.S."/>
        </authorList>
    </citation>
    <scope>NUCLEOTIDE SEQUENCE</scope>
    <source>
        <strain evidence="1">Stay&amp;Tobe</strain>
    </source>
</reference>
<proteinExistence type="predicted"/>
<dbReference type="EMBL" id="JASPKZ010010250">
    <property type="protein sequence ID" value="KAJ9574956.1"/>
    <property type="molecule type" value="Genomic_DNA"/>
</dbReference>
<dbReference type="Proteomes" id="UP001233999">
    <property type="component" value="Unassembled WGS sequence"/>
</dbReference>